<organism evidence="1">
    <name type="scientific">uncultured prokaryote</name>
    <dbReference type="NCBI Taxonomy" id="198431"/>
    <lineage>
        <taxon>unclassified sequences</taxon>
        <taxon>environmental samples</taxon>
    </lineage>
</organism>
<evidence type="ECO:0000313" key="1">
    <source>
        <dbReference type="EMBL" id="CRY96308.1"/>
    </source>
</evidence>
<dbReference type="AlphaFoldDB" id="A0A0H5Q353"/>
<name>A0A0H5Q353_9ZZZZ</name>
<protein>
    <submittedName>
        <fullName evidence="1">Uncharacterized protein</fullName>
    </submittedName>
</protein>
<reference evidence="1" key="1">
    <citation type="submission" date="2015-06" db="EMBL/GenBank/DDBJ databases">
        <authorList>
            <person name="Joergensen T."/>
        </authorList>
    </citation>
    <scope>NUCLEOTIDE SEQUENCE</scope>
    <source>
        <plasmid evidence="1">pRGFK1052</plasmid>
    </source>
</reference>
<reference evidence="1" key="2">
    <citation type="submission" date="2015-07" db="EMBL/GenBank/DDBJ databases">
        <title>Plasmids, circular viruses and viroids from rat gut.</title>
        <authorList>
            <person name="Jorgensen T.J."/>
            <person name="Hansen M.A."/>
            <person name="Xu Z."/>
            <person name="Tabak M.A."/>
            <person name="Sorensen S.J."/>
            <person name="Hansen L.H."/>
        </authorList>
    </citation>
    <scope>NUCLEOTIDE SEQUENCE</scope>
    <source>
        <plasmid evidence="1">pRGFK1052</plasmid>
    </source>
</reference>
<sequence length="445" mass="51378">MEKYCISVDWLQVYCLNNLQPVPETLYAVGMEFSVKKRSVATPIWSEVYDIEYQGRECAVYCRCPRSSALDKFASTIKLANRMLYTSRFVDILKILINVLDLKYKGVTRIDVCYDCNRLAGGRSVGSFLRDYMFHQPFCSGHIIRSGSRRVTMNAVRSMAGGVEISAMRWGSPKSDIQGYCYNKSLELIEEKDKPWIREAWERAGLVNVWSKDDWDELSDSKKKGHVTAGTSITFIQVPVWRFEISIQAHGKDLIDLNTGELFRIDLSSIDAQEKIESLFYTYAKKVFDFRMSTGQEKIRNYPELKIFEQSCEVHCKPVHINLFADTGRTEKICANVLEKLQATYSDMTSADRYAIESALKFLREISCRKAGYIRMKREANYLAHIQGQKFRDQEYLEYWDFVEASHALRSEVNAHVSYGFWESLSNYVVYCNAIQALEREGLAL</sequence>
<accession>A0A0H5Q353</accession>
<keyword evidence="1" id="KW-0614">Plasmid</keyword>
<geneLocation type="plasmid" evidence="1">
    <name>pRGFK1052</name>
</geneLocation>
<dbReference type="EMBL" id="LN853633">
    <property type="protein sequence ID" value="CRY96308.1"/>
    <property type="molecule type" value="Genomic_DNA"/>
</dbReference>
<proteinExistence type="predicted"/>